<dbReference type="CDD" id="cd06267">
    <property type="entry name" value="PBP1_LacI_sugar_binding-like"/>
    <property type="match status" value="1"/>
</dbReference>
<dbReference type="InterPro" id="IPR046335">
    <property type="entry name" value="LacI/GalR-like_sensor"/>
</dbReference>
<accession>A0A511DQU3</accession>
<keyword evidence="6" id="KW-1185">Reference proteome</keyword>
<dbReference type="InterPro" id="IPR010982">
    <property type="entry name" value="Lambda_DNA-bd_dom_sf"/>
</dbReference>
<dbReference type="InterPro" id="IPR028082">
    <property type="entry name" value="Peripla_BP_I"/>
</dbReference>
<keyword evidence="3" id="KW-0804">Transcription</keyword>
<evidence type="ECO:0000256" key="1">
    <source>
        <dbReference type="ARBA" id="ARBA00023015"/>
    </source>
</evidence>
<keyword evidence="2" id="KW-0238">DNA-binding</keyword>
<evidence type="ECO:0000256" key="3">
    <source>
        <dbReference type="ARBA" id="ARBA00023163"/>
    </source>
</evidence>
<dbReference type="CDD" id="cd01392">
    <property type="entry name" value="HTH_LacI"/>
    <property type="match status" value="1"/>
</dbReference>
<name>A0A511DQU3_9PSEU</name>
<keyword evidence="1" id="KW-0805">Transcription regulation</keyword>
<dbReference type="Gene3D" id="3.40.50.2300">
    <property type="match status" value="2"/>
</dbReference>
<dbReference type="PANTHER" id="PTHR30146:SF138">
    <property type="entry name" value="TRANSCRIPTIONAL REGULATORY PROTEIN"/>
    <property type="match status" value="1"/>
</dbReference>
<gene>
    <name evidence="5" type="ORF">PSU4_50680</name>
</gene>
<dbReference type="PROSITE" id="PS50932">
    <property type="entry name" value="HTH_LACI_2"/>
    <property type="match status" value="1"/>
</dbReference>
<dbReference type="RefSeq" id="WP_147113506.1">
    <property type="nucleotide sequence ID" value="NZ_BJVJ01000075.1"/>
</dbReference>
<evidence type="ECO:0000259" key="4">
    <source>
        <dbReference type="PROSITE" id="PS50932"/>
    </source>
</evidence>
<reference evidence="5 6" key="1">
    <citation type="submission" date="2019-07" db="EMBL/GenBank/DDBJ databases">
        <title>Whole genome shotgun sequence of Pseudonocardia sulfidoxydans NBRC 16205.</title>
        <authorList>
            <person name="Hosoyama A."/>
            <person name="Uohara A."/>
            <person name="Ohji S."/>
            <person name="Ichikawa N."/>
        </authorList>
    </citation>
    <scope>NUCLEOTIDE SEQUENCE [LARGE SCALE GENOMIC DNA]</scope>
    <source>
        <strain evidence="5 6">NBRC 16205</strain>
    </source>
</reference>
<protein>
    <submittedName>
        <fullName evidence="5">LacI family transcriptional regulator</fullName>
    </submittedName>
</protein>
<feature type="domain" description="HTH lacI-type" evidence="4">
    <location>
        <begin position="10"/>
        <end position="64"/>
    </location>
</feature>
<dbReference type="PANTHER" id="PTHR30146">
    <property type="entry name" value="LACI-RELATED TRANSCRIPTIONAL REPRESSOR"/>
    <property type="match status" value="1"/>
</dbReference>
<dbReference type="GO" id="GO:0000976">
    <property type="term" value="F:transcription cis-regulatory region binding"/>
    <property type="evidence" value="ECO:0007669"/>
    <property type="project" value="TreeGrafter"/>
</dbReference>
<dbReference type="Gene3D" id="1.10.260.40">
    <property type="entry name" value="lambda repressor-like DNA-binding domains"/>
    <property type="match status" value="1"/>
</dbReference>
<proteinExistence type="predicted"/>
<evidence type="ECO:0000313" key="5">
    <source>
        <dbReference type="EMBL" id="GEL26114.1"/>
    </source>
</evidence>
<dbReference type="SMART" id="SM00354">
    <property type="entry name" value="HTH_LACI"/>
    <property type="match status" value="1"/>
</dbReference>
<dbReference type="GO" id="GO:0003700">
    <property type="term" value="F:DNA-binding transcription factor activity"/>
    <property type="evidence" value="ECO:0007669"/>
    <property type="project" value="TreeGrafter"/>
</dbReference>
<dbReference type="SUPFAM" id="SSF53822">
    <property type="entry name" value="Periplasmic binding protein-like I"/>
    <property type="match status" value="1"/>
</dbReference>
<dbReference type="SUPFAM" id="SSF47413">
    <property type="entry name" value="lambda repressor-like DNA-binding domains"/>
    <property type="match status" value="1"/>
</dbReference>
<dbReference type="OrthoDB" id="37081at2"/>
<dbReference type="Pfam" id="PF13377">
    <property type="entry name" value="Peripla_BP_3"/>
    <property type="match status" value="1"/>
</dbReference>
<comment type="caution">
    <text evidence="5">The sequence shown here is derived from an EMBL/GenBank/DDBJ whole genome shotgun (WGS) entry which is preliminary data.</text>
</comment>
<organism evidence="5 6">
    <name type="scientific">Pseudonocardia sulfidoxydans NBRC 16205</name>
    <dbReference type="NCBI Taxonomy" id="1223511"/>
    <lineage>
        <taxon>Bacteria</taxon>
        <taxon>Bacillati</taxon>
        <taxon>Actinomycetota</taxon>
        <taxon>Actinomycetes</taxon>
        <taxon>Pseudonocardiales</taxon>
        <taxon>Pseudonocardiaceae</taxon>
        <taxon>Pseudonocardia</taxon>
    </lineage>
</organism>
<sequence>MGGRTRRSAVGVVDLARDLGVSTATVSRALNGSASVRPELADRIRQYAADQGYVPNRLARGLSASTSRAFVGFVIPYVDTPAYSGVAAECSRLLSTGGTQMILTVTQNEPERELQQLRELVASRIAGLIIAPSTGVLEESRAILRGLPVVELHRSCDVGAPGVFADDEGVMGEAVTHLVELGHTDIAYLGTPKALSHGAMRLRAVSGALERAGLDPARMRSRLVEPTRDNGRRGVHELLDGPTPPTALVVGGGALSVGAAEAVRARGLRLPDDLSLVVYGDPAWFSLSDPPLTAVSVPYDRLASEAAMLLSGLLDGADVEAVPHLLAPQLRVAGSTGPPVSR</sequence>
<evidence type="ECO:0000313" key="6">
    <source>
        <dbReference type="Proteomes" id="UP000321685"/>
    </source>
</evidence>
<dbReference type="Proteomes" id="UP000321685">
    <property type="component" value="Unassembled WGS sequence"/>
</dbReference>
<evidence type="ECO:0000256" key="2">
    <source>
        <dbReference type="ARBA" id="ARBA00023125"/>
    </source>
</evidence>
<dbReference type="EMBL" id="BJVJ01000075">
    <property type="protein sequence ID" value="GEL26114.1"/>
    <property type="molecule type" value="Genomic_DNA"/>
</dbReference>
<dbReference type="Pfam" id="PF00356">
    <property type="entry name" value="LacI"/>
    <property type="match status" value="1"/>
</dbReference>
<dbReference type="AlphaFoldDB" id="A0A511DQU3"/>
<dbReference type="InterPro" id="IPR000843">
    <property type="entry name" value="HTH_LacI"/>
</dbReference>